<keyword evidence="3" id="KW-0804">Transcription</keyword>
<dbReference type="InterPro" id="IPR041664">
    <property type="entry name" value="AAA_16"/>
</dbReference>
<dbReference type="CDD" id="cd06170">
    <property type="entry name" value="LuxR_C_like"/>
    <property type="match status" value="1"/>
</dbReference>
<keyword evidence="1" id="KW-0805">Transcription regulation</keyword>
<sequence>MPRGDRGDPALGRRSGIGQPIGGVGIVGARLVTAGRRDTDPVRRAGLPPDEALFAGVRPVRTAVRLPARRPQRVLRPALAADRRGHTDLVARERLPPHKTVGTGVRPVGQVGRRRGRSHGQCPGHYGDGRDQPGRYGSEPDGAGGPAPSNSAAHSASSVSADGPVVVPGTEEKVSLTQCHVVSNLVLRPTTGYHRAPPFREGAAVRHRTADSVPPGGSRRPLTGSLTSAHSWPFTGREDALGELVPLLTGPDPYVLLLTGPAGVGKTRLVRELLAGPARPVARVLTAPATESTRRIPFGALAHLLPEPLPAAGGRSNLLRALADGLLAAEGDTDPNGTAPKPAPVLQIDDTHLLDDGSAALLLHLAVRRNLRIVLTARSGVPLPDAVDAMVRGGYARRLELPPLTADSVGLLLERALGGPVEGSTADLLRRYSGGNVLWLQQLVEAGTAAGTLTDTAGVWQRKGPLDPGTELSGLVERRIGRLSPAVRRAAELLALGEPLGSAELEHLVGPAVLDELDHHGLATGESDGRRARVRLAHPLYGEVLRQRMPAHRRRRHCRELADAVRRTGMRRRADPARVGGWRLAAGDHSDPALLLSAADHAVLTMDFTLAVELARAACAAGGGTPARRVLAIALGHGGQGVQAEEVHSGLPQSVLPEREQLRSLQLRAANMYLTLDRPADAVDLLRRGEEELRDEEARAELAALQALLLAVQADWPGYTAAVERARRRHRPGPGIRIRLQYAEWVHAFCHGRTESALALLESALPMLPGEDDIPMLAAGLMSWLATVQAYAGRLDEADATAAAEYRRARESGWVAGQGVWQFYLGRVAARRGALRTARKHMRAACAVLRDDSTWGQEGLLLGEWAVVEAQLGDTAAAESLLDRAHLARMESYRCFQIPALRMAQPWILAARGRRPEAVRQALLAAEGAREQAIPLWEAELLHLPVRLGQPAGVATRLAALAAEGDAPHLALYAEHAAALGARDAAALERAVAGFDAAGMRLHAAEAAAQAAGLWSRRGEDTRAQRAADRCHRLTAACEGTMTPAVLACWTPGLTDRERDVARLAAAGHTSREIAAALGVSVRTVDNHLHRVYRKTGATGRTELSTMLTTTPTEGSV</sequence>
<keyword evidence="7" id="KW-1185">Reference proteome</keyword>
<evidence type="ECO:0000256" key="3">
    <source>
        <dbReference type="ARBA" id="ARBA00023163"/>
    </source>
</evidence>
<evidence type="ECO:0000256" key="4">
    <source>
        <dbReference type="SAM" id="MobiDB-lite"/>
    </source>
</evidence>
<feature type="region of interest" description="Disordered" evidence="4">
    <location>
        <begin position="95"/>
        <end position="166"/>
    </location>
</feature>
<evidence type="ECO:0000256" key="1">
    <source>
        <dbReference type="ARBA" id="ARBA00023015"/>
    </source>
</evidence>
<dbReference type="AlphaFoldDB" id="A0A7G3UK67"/>
<protein>
    <recommendedName>
        <fullName evidence="5">HTH luxR-type domain-containing protein</fullName>
    </recommendedName>
</protein>
<dbReference type="Pfam" id="PF13191">
    <property type="entry name" value="AAA_16"/>
    <property type="match status" value="1"/>
</dbReference>
<evidence type="ECO:0000313" key="6">
    <source>
        <dbReference type="EMBL" id="QKM70348.1"/>
    </source>
</evidence>
<dbReference type="PANTHER" id="PTHR44688:SF16">
    <property type="entry name" value="DNA-BINDING TRANSCRIPTIONAL ACTIVATOR DEVR_DOSR"/>
    <property type="match status" value="1"/>
</dbReference>
<feature type="domain" description="HTH luxR-type" evidence="5">
    <location>
        <begin position="1047"/>
        <end position="1112"/>
    </location>
</feature>
<dbReference type="Pfam" id="PF00196">
    <property type="entry name" value="GerE"/>
    <property type="match status" value="1"/>
</dbReference>
<dbReference type="PANTHER" id="PTHR44688">
    <property type="entry name" value="DNA-BINDING TRANSCRIPTIONAL ACTIVATOR DEVR_DOSR"/>
    <property type="match status" value="1"/>
</dbReference>
<feature type="compositionally biased region" description="Low complexity" evidence="4">
    <location>
        <begin position="146"/>
        <end position="161"/>
    </location>
</feature>
<keyword evidence="2" id="KW-0238">DNA-binding</keyword>
<dbReference type="PROSITE" id="PS00622">
    <property type="entry name" value="HTH_LUXR_1"/>
    <property type="match status" value="1"/>
</dbReference>
<dbReference type="PROSITE" id="PS50043">
    <property type="entry name" value="HTH_LUXR_2"/>
    <property type="match status" value="1"/>
</dbReference>
<evidence type="ECO:0000256" key="2">
    <source>
        <dbReference type="ARBA" id="ARBA00023125"/>
    </source>
</evidence>
<dbReference type="Gene3D" id="1.10.10.10">
    <property type="entry name" value="Winged helix-like DNA-binding domain superfamily/Winged helix DNA-binding domain"/>
    <property type="match status" value="1"/>
</dbReference>
<dbReference type="PRINTS" id="PR00038">
    <property type="entry name" value="HTHLUXR"/>
</dbReference>
<name>A0A7G3UK67_STRT9</name>
<dbReference type="Gene3D" id="3.40.50.300">
    <property type="entry name" value="P-loop containing nucleotide triphosphate hydrolases"/>
    <property type="match status" value="1"/>
</dbReference>
<feature type="region of interest" description="Disordered" evidence="4">
    <location>
        <begin position="202"/>
        <end position="225"/>
    </location>
</feature>
<feature type="compositionally biased region" description="Low complexity" evidence="4">
    <location>
        <begin position="101"/>
        <end position="111"/>
    </location>
</feature>
<dbReference type="SMART" id="SM00421">
    <property type="entry name" value="HTH_LUXR"/>
    <property type="match status" value="1"/>
</dbReference>
<reference evidence="6 7" key="1">
    <citation type="journal article" date="2012" name="J. Bacteriol.">
        <title>Draft genome of Streptomyces tsukubaensis NRRL 18488, the producer of the clinically important immunosuppressant tacrolimus (FK506).</title>
        <authorList>
            <person name="Barreiro C."/>
            <person name="Prieto C."/>
            <person name="Sola-Landa A."/>
            <person name="Solera E."/>
            <person name="Martinez-Castro M."/>
            <person name="Perez-Redondo R."/>
            <person name="Garcia-Estrada C."/>
            <person name="Aparicio J.F."/>
            <person name="Fernandez-Martinez L.T."/>
            <person name="Santos-Aberturas J."/>
            <person name="Salehi-Najafabadi Z."/>
            <person name="Rodriguez-Garcia A."/>
            <person name="Tauch A."/>
            <person name="Martin J.F."/>
        </authorList>
    </citation>
    <scope>NUCLEOTIDE SEQUENCE [LARGE SCALE GENOMIC DNA]</scope>
    <source>
        <strain evidence="7">DSM 42081 / NBRC 108919 / NRRL 18488 / 9993</strain>
    </source>
</reference>
<dbReference type="GO" id="GO:0003677">
    <property type="term" value="F:DNA binding"/>
    <property type="evidence" value="ECO:0007669"/>
    <property type="project" value="UniProtKB-KW"/>
</dbReference>
<evidence type="ECO:0000313" key="7">
    <source>
        <dbReference type="Proteomes" id="UP000005940"/>
    </source>
</evidence>
<proteinExistence type="predicted"/>
<dbReference type="GO" id="GO:0006355">
    <property type="term" value="P:regulation of DNA-templated transcription"/>
    <property type="evidence" value="ECO:0007669"/>
    <property type="project" value="InterPro"/>
</dbReference>
<dbReference type="Proteomes" id="UP000005940">
    <property type="component" value="Chromosome"/>
</dbReference>
<organism evidence="6 7">
    <name type="scientific">Streptomyces tsukubensis (strain DSM 42081 / NBRC 108919 / NRRL 18488 / 9993)</name>
    <dbReference type="NCBI Taxonomy" id="1114943"/>
    <lineage>
        <taxon>Bacteria</taxon>
        <taxon>Bacillati</taxon>
        <taxon>Actinomycetota</taxon>
        <taxon>Actinomycetes</taxon>
        <taxon>Kitasatosporales</taxon>
        <taxon>Streptomycetaceae</taxon>
        <taxon>Streptomyces</taxon>
    </lineage>
</organism>
<accession>A0A7G3UK67</accession>
<dbReference type="InterPro" id="IPR036388">
    <property type="entry name" value="WH-like_DNA-bd_sf"/>
</dbReference>
<feature type="region of interest" description="Disordered" evidence="4">
    <location>
        <begin position="1"/>
        <end position="23"/>
    </location>
</feature>
<dbReference type="SUPFAM" id="SSF52540">
    <property type="entry name" value="P-loop containing nucleoside triphosphate hydrolases"/>
    <property type="match status" value="1"/>
</dbReference>
<dbReference type="EMBL" id="CP029159">
    <property type="protein sequence ID" value="QKM70348.1"/>
    <property type="molecule type" value="Genomic_DNA"/>
</dbReference>
<gene>
    <name evidence="6" type="ORF">STSU_027670</name>
</gene>
<evidence type="ECO:0000259" key="5">
    <source>
        <dbReference type="PROSITE" id="PS50043"/>
    </source>
</evidence>
<dbReference type="InterPro" id="IPR016032">
    <property type="entry name" value="Sig_transdc_resp-reg_C-effctor"/>
</dbReference>
<dbReference type="InterPro" id="IPR000792">
    <property type="entry name" value="Tscrpt_reg_LuxR_C"/>
</dbReference>
<dbReference type="SUPFAM" id="SSF46894">
    <property type="entry name" value="C-terminal effector domain of the bipartite response regulators"/>
    <property type="match status" value="1"/>
</dbReference>
<dbReference type="InterPro" id="IPR027417">
    <property type="entry name" value="P-loop_NTPase"/>
</dbReference>